<name>A0ABV7KTG9_9PROT</name>
<dbReference type="EMBL" id="JBHRTR010000001">
    <property type="protein sequence ID" value="MFC3225597.1"/>
    <property type="molecule type" value="Genomic_DNA"/>
</dbReference>
<comment type="caution">
    <text evidence="3">The sequence shown here is derived from an EMBL/GenBank/DDBJ whole genome shotgun (WGS) entry which is preliminary data.</text>
</comment>
<reference evidence="4" key="1">
    <citation type="journal article" date="2019" name="Int. J. Syst. Evol. Microbiol.">
        <title>The Global Catalogue of Microorganisms (GCM) 10K type strain sequencing project: providing services to taxonomists for standard genome sequencing and annotation.</title>
        <authorList>
            <consortium name="The Broad Institute Genomics Platform"/>
            <consortium name="The Broad Institute Genome Sequencing Center for Infectious Disease"/>
            <person name="Wu L."/>
            <person name="Ma J."/>
        </authorList>
    </citation>
    <scope>NUCLEOTIDE SEQUENCE [LARGE SCALE GENOMIC DNA]</scope>
    <source>
        <strain evidence="4">KCTC 42964</strain>
    </source>
</reference>
<dbReference type="SUPFAM" id="SSF51905">
    <property type="entry name" value="FAD/NAD(P)-binding domain"/>
    <property type="match status" value="1"/>
</dbReference>
<protein>
    <submittedName>
        <fullName evidence="3">NAD(P)/FAD-dependent oxidoreductase</fullName>
        <ecNumber evidence="3">1.-.-.-</ecNumber>
    </submittedName>
</protein>
<evidence type="ECO:0000313" key="4">
    <source>
        <dbReference type="Proteomes" id="UP001595528"/>
    </source>
</evidence>
<dbReference type="InterPro" id="IPR036188">
    <property type="entry name" value="FAD/NAD-bd_sf"/>
</dbReference>
<organism evidence="3 4">
    <name type="scientific">Marinibaculum pumilum</name>
    <dbReference type="NCBI Taxonomy" id="1766165"/>
    <lineage>
        <taxon>Bacteria</taxon>
        <taxon>Pseudomonadati</taxon>
        <taxon>Pseudomonadota</taxon>
        <taxon>Alphaproteobacteria</taxon>
        <taxon>Rhodospirillales</taxon>
        <taxon>Rhodospirillaceae</taxon>
        <taxon>Marinibaculum</taxon>
    </lineage>
</organism>
<evidence type="ECO:0000256" key="1">
    <source>
        <dbReference type="ARBA" id="ARBA00023002"/>
    </source>
</evidence>
<proteinExistence type="predicted"/>
<evidence type="ECO:0000259" key="2">
    <source>
        <dbReference type="Pfam" id="PF01266"/>
    </source>
</evidence>
<dbReference type="Proteomes" id="UP001595528">
    <property type="component" value="Unassembled WGS sequence"/>
</dbReference>
<feature type="domain" description="FAD dependent oxidoreductase" evidence="2">
    <location>
        <begin position="15"/>
        <end position="404"/>
    </location>
</feature>
<dbReference type="PANTHER" id="PTHR13847:SF289">
    <property type="entry name" value="GLYCINE OXIDASE"/>
    <property type="match status" value="1"/>
</dbReference>
<dbReference type="PANTHER" id="PTHR13847">
    <property type="entry name" value="SARCOSINE DEHYDROGENASE-RELATED"/>
    <property type="match status" value="1"/>
</dbReference>
<dbReference type="RefSeq" id="WP_379897321.1">
    <property type="nucleotide sequence ID" value="NZ_JBHRTR010000001.1"/>
</dbReference>
<dbReference type="EC" id="1.-.-.-" evidence="3"/>
<dbReference type="SUPFAM" id="SSF54373">
    <property type="entry name" value="FAD-linked reductases, C-terminal domain"/>
    <property type="match status" value="1"/>
</dbReference>
<dbReference type="Gene3D" id="3.50.50.60">
    <property type="entry name" value="FAD/NAD(P)-binding domain"/>
    <property type="match status" value="2"/>
</dbReference>
<keyword evidence="4" id="KW-1185">Reference proteome</keyword>
<dbReference type="Pfam" id="PF01266">
    <property type="entry name" value="DAO"/>
    <property type="match status" value="1"/>
</dbReference>
<evidence type="ECO:0000313" key="3">
    <source>
        <dbReference type="EMBL" id="MFC3225597.1"/>
    </source>
</evidence>
<accession>A0ABV7KTG9</accession>
<keyword evidence="1 3" id="KW-0560">Oxidoreductase</keyword>
<dbReference type="InterPro" id="IPR006076">
    <property type="entry name" value="FAD-dep_OxRdtase"/>
</dbReference>
<dbReference type="Gene3D" id="3.30.9.10">
    <property type="entry name" value="D-Amino Acid Oxidase, subunit A, domain 2"/>
    <property type="match status" value="1"/>
</dbReference>
<sequence>MTETAKTSTDRPRHVTVIGAGIVGVCSAAYLQRAGFAVTIVDRLEPGMATSFGNAGSLSPSAVLPVAMPGMWKRVPGWLMDPLGPLTVRWRYLPFVAPWLVRFLRHARPEEVRRVATAMSSLMTPVFDCYEPLLKAAGAEDLVRRNGCLYVYETEAEFAAAGRLLQLRRELGAQLDVVGPEEMHQLEPALNRKFVKGIFAPDNGRTVDPSALVKAIAGQVAADGGEILQAEVRDIEIGPDGPTALVTADGRLPVDGLVIAAGAWSKRLAGRLGHRVPLETQRGYHVTFADPGITVNRTVMWNRRSVFANPMAPGLRIAGTVELAGLDAAPNYDRADRLGEICQEMFPDLQAARPSNWMGHRPCLPDSLPVIDRDRRFPKTIFAFGHQHVGMCSGAPTGRLVAQLMAGEAPAIDLSPFRIDRFS</sequence>
<gene>
    <name evidence="3" type="ORF">ACFOGJ_00040</name>
</gene>
<dbReference type="GO" id="GO:0016491">
    <property type="term" value="F:oxidoreductase activity"/>
    <property type="evidence" value="ECO:0007669"/>
    <property type="project" value="UniProtKB-KW"/>
</dbReference>